<dbReference type="EC" id="4.1.1.35" evidence="5"/>
<proteinExistence type="inferred from homology"/>
<dbReference type="InterPro" id="IPR044516">
    <property type="entry name" value="UXS-like"/>
</dbReference>
<dbReference type="CDD" id="cd05230">
    <property type="entry name" value="UGD_SDR_e"/>
    <property type="match status" value="1"/>
</dbReference>
<keyword evidence="11" id="KW-0333">Golgi apparatus</keyword>
<comment type="subcellular location">
    <subcellularLocation>
        <location evidence="2">Golgi apparatus</location>
        <location evidence="2">Golgi stack membrane</location>
        <topology evidence="2">Single-pass type II membrane protein</topology>
    </subcellularLocation>
</comment>
<evidence type="ECO:0000256" key="3">
    <source>
        <dbReference type="ARBA" id="ARBA00005100"/>
    </source>
</evidence>
<evidence type="ECO:0000256" key="6">
    <source>
        <dbReference type="ARBA" id="ARBA00022692"/>
    </source>
</evidence>
<dbReference type="GO" id="GO:0033320">
    <property type="term" value="P:UDP-D-xylose biosynthetic process"/>
    <property type="evidence" value="ECO:0007669"/>
    <property type="project" value="UniProtKB-UniPathway"/>
</dbReference>
<dbReference type="PANTHER" id="PTHR43078:SF6">
    <property type="entry name" value="UDP-GLUCURONIC ACID DECARBOXYLASE 1"/>
    <property type="match status" value="1"/>
</dbReference>
<dbReference type="InterPro" id="IPR036291">
    <property type="entry name" value="NAD(P)-bd_dom_sf"/>
</dbReference>
<keyword evidence="7" id="KW-0210">Decarboxylase</keyword>
<evidence type="ECO:0000256" key="1">
    <source>
        <dbReference type="ARBA" id="ARBA00001911"/>
    </source>
</evidence>
<keyword evidence="6" id="KW-0812">Transmembrane</keyword>
<dbReference type="GO" id="GO:0070403">
    <property type="term" value="F:NAD+ binding"/>
    <property type="evidence" value="ECO:0007669"/>
    <property type="project" value="InterPro"/>
</dbReference>
<evidence type="ECO:0000256" key="13">
    <source>
        <dbReference type="ARBA" id="ARBA00023180"/>
    </source>
</evidence>
<evidence type="ECO:0000256" key="7">
    <source>
        <dbReference type="ARBA" id="ARBA00022793"/>
    </source>
</evidence>
<keyword evidence="12" id="KW-0472">Membrane</keyword>
<organism evidence="16 17">
    <name type="scientific">Candidatus Magasanikbacteria bacterium RIFCSPHIGHO2_02_FULL_45_10</name>
    <dbReference type="NCBI Taxonomy" id="1798679"/>
    <lineage>
        <taxon>Bacteria</taxon>
        <taxon>Candidatus Magasanikiibacteriota</taxon>
    </lineage>
</organism>
<keyword evidence="13" id="KW-0325">Glycoprotein</keyword>
<comment type="similarity">
    <text evidence="4">Belongs to the NAD(P)-dependent epimerase/dehydratase family. UDP-glucuronic acid decarboxylase subfamily.</text>
</comment>
<gene>
    <name evidence="16" type="ORF">A3D53_00525</name>
</gene>
<dbReference type="PANTHER" id="PTHR43078">
    <property type="entry name" value="UDP-GLUCURONIC ACID DECARBOXYLASE-RELATED"/>
    <property type="match status" value="1"/>
</dbReference>
<comment type="caution">
    <text evidence="16">The sequence shown here is derived from an EMBL/GenBank/DDBJ whole genome shotgun (WGS) entry which is preliminary data.</text>
</comment>
<dbReference type="Pfam" id="PF16363">
    <property type="entry name" value="GDP_Man_Dehyd"/>
    <property type="match status" value="1"/>
</dbReference>
<evidence type="ECO:0000259" key="15">
    <source>
        <dbReference type="Pfam" id="PF16363"/>
    </source>
</evidence>
<feature type="domain" description="NAD(P)-binding" evidence="15">
    <location>
        <begin position="5"/>
        <end position="304"/>
    </location>
</feature>
<dbReference type="Gene3D" id="3.40.50.720">
    <property type="entry name" value="NAD(P)-binding Rossmann-like Domain"/>
    <property type="match status" value="1"/>
</dbReference>
<dbReference type="UniPathway" id="UPA00796">
    <property type="reaction ID" value="UER00771"/>
</dbReference>
<dbReference type="EMBL" id="MFQA01000002">
    <property type="protein sequence ID" value="OGH69393.1"/>
    <property type="molecule type" value="Genomic_DNA"/>
</dbReference>
<name>A0A1F6MD14_9BACT</name>
<evidence type="ECO:0000256" key="2">
    <source>
        <dbReference type="ARBA" id="ARBA00004447"/>
    </source>
</evidence>
<dbReference type="GO" id="GO:0048040">
    <property type="term" value="F:UDP-glucuronate decarboxylase activity"/>
    <property type="evidence" value="ECO:0007669"/>
    <property type="project" value="UniProtKB-EC"/>
</dbReference>
<evidence type="ECO:0000313" key="16">
    <source>
        <dbReference type="EMBL" id="OGH69393.1"/>
    </source>
</evidence>
<protein>
    <recommendedName>
        <fullName evidence="5">UDP-glucuronate decarboxylase</fullName>
        <ecNumber evidence="5">4.1.1.35</ecNumber>
    </recommendedName>
</protein>
<evidence type="ECO:0000256" key="14">
    <source>
        <dbReference type="ARBA" id="ARBA00023239"/>
    </source>
</evidence>
<keyword evidence="14" id="KW-0456">Lyase</keyword>
<evidence type="ECO:0000256" key="10">
    <source>
        <dbReference type="ARBA" id="ARBA00023027"/>
    </source>
</evidence>
<dbReference type="GO" id="GO:0005737">
    <property type="term" value="C:cytoplasm"/>
    <property type="evidence" value="ECO:0007669"/>
    <property type="project" value="TreeGrafter"/>
</dbReference>
<evidence type="ECO:0000313" key="17">
    <source>
        <dbReference type="Proteomes" id="UP000176413"/>
    </source>
</evidence>
<dbReference type="SUPFAM" id="SSF51735">
    <property type="entry name" value="NAD(P)-binding Rossmann-fold domains"/>
    <property type="match status" value="1"/>
</dbReference>
<dbReference type="InterPro" id="IPR016040">
    <property type="entry name" value="NAD(P)-bd_dom"/>
</dbReference>
<keyword evidence="9" id="KW-1133">Transmembrane helix</keyword>
<comment type="pathway">
    <text evidence="3">Nucleotide-sugar biosynthesis; UDP-alpha-D-xylose biosynthesis; UDP-alpha-D-xylose from UDP-alpha-D-glucuronate: step 1/1.</text>
</comment>
<dbReference type="GO" id="GO:0042732">
    <property type="term" value="P:D-xylose metabolic process"/>
    <property type="evidence" value="ECO:0007669"/>
    <property type="project" value="InterPro"/>
</dbReference>
<evidence type="ECO:0000256" key="4">
    <source>
        <dbReference type="ARBA" id="ARBA00007505"/>
    </source>
</evidence>
<evidence type="ECO:0000256" key="8">
    <source>
        <dbReference type="ARBA" id="ARBA00022968"/>
    </source>
</evidence>
<dbReference type="Proteomes" id="UP000176413">
    <property type="component" value="Unassembled WGS sequence"/>
</dbReference>
<evidence type="ECO:0000256" key="5">
    <source>
        <dbReference type="ARBA" id="ARBA00012290"/>
    </source>
</evidence>
<keyword evidence="8" id="KW-0735">Signal-anchor</keyword>
<evidence type="ECO:0000256" key="11">
    <source>
        <dbReference type="ARBA" id="ARBA00023034"/>
    </source>
</evidence>
<keyword evidence="10" id="KW-0520">NAD</keyword>
<dbReference type="AlphaFoldDB" id="A0A1F6MD14"/>
<reference evidence="16 17" key="1">
    <citation type="journal article" date="2016" name="Nat. Commun.">
        <title>Thousands of microbial genomes shed light on interconnected biogeochemical processes in an aquifer system.</title>
        <authorList>
            <person name="Anantharaman K."/>
            <person name="Brown C.T."/>
            <person name="Hug L.A."/>
            <person name="Sharon I."/>
            <person name="Castelle C.J."/>
            <person name="Probst A.J."/>
            <person name="Thomas B.C."/>
            <person name="Singh A."/>
            <person name="Wilkins M.J."/>
            <person name="Karaoz U."/>
            <person name="Brodie E.L."/>
            <person name="Williams K.H."/>
            <person name="Hubbard S.S."/>
            <person name="Banfield J.F."/>
        </authorList>
    </citation>
    <scope>NUCLEOTIDE SEQUENCE [LARGE SCALE GENOMIC DNA]</scope>
</reference>
<evidence type="ECO:0000256" key="9">
    <source>
        <dbReference type="ARBA" id="ARBA00022989"/>
    </source>
</evidence>
<sequence length="312" mass="35835">MKTVLITGAAGFIGSHLTERLLNDGHRVIGIDNLFTGSKDNLKEASKHPQFTFIEHDIIEEFCSHKKINQIYNLACPASPIHYQENPIYTIKINTIGVINMLELAREKEARILQASTSEIYGDPEEHPQKEEYRGNTSTIGPRACYDEGKRCAETLFYDYHRKYNLEIKIARIFNTYGPRMSLHDGRAVCNFIIQALKKEPVTLYGKGHQTRSFCFVSDLVEGLIRLMEAPGKVTSPINLGNTKEQTMRELAELIIEMCDAKKRFIFSDLPEDDPRRRCPDITKAKILLNWKPRIAIREGLKKTIDYFKERI</sequence>
<evidence type="ECO:0000256" key="12">
    <source>
        <dbReference type="ARBA" id="ARBA00023136"/>
    </source>
</evidence>
<comment type="cofactor">
    <cofactor evidence="1">
        <name>NAD(+)</name>
        <dbReference type="ChEBI" id="CHEBI:57540"/>
    </cofactor>
</comment>
<dbReference type="FunFam" id="3.40.50.720:FF:000065">
    <property type="entry name" value="UDP-glucuronic acid decarboxylase 1"/>
    <property type="match status" value="1"/>
</dbReference>
<accession>A0A1F6MD14</accession>